<evidence type="ECO:0000256" key="2">
    <source>
        <dbReference type="ARBA" id="ARBA00022475"/>
    </source>
</evidence>
<dbReference type="GO" id="GO:0005886">
    <property type="term" value="C:plasma membrane"/>
    <property type="evidence" value="ECO:0007669"/>
    <property type="project" value="UniProtKB-SubCell"/>
</dbReference>
<accession>A0A8C7XIQ5</accession>
<feature type="region of interest" description="Disordered" evidence="10">
    <location>
        <begin position="462"/>
        <end position="515"/>
    </location>
</feature>
<dbReference type="GeneTree" id="ENSGT00710000106813"/>
<evidence type="ECO:0000313" key="16">
    <source>
        <dbReference type="Proteomes" id="UP000694383"/>
    </source>
</evidence>
<dbReference type="PROSITE" id="PS50026">
    <property type="entry name" value="EGF_3"/>
    <property type="match status" value="1"/>
</dbReference>
<keyword evidence="11" id="KW-0812">Transmembrane</keyword>
<evidence type="ECO:0000256" key="5">
    <source>
        <dbReference type="ARBA" id="ARBA00022737"/>
    </source>
</evidence>
<dbReference type="InterPro" id="IPR001881">
    <property type="entry name" value="EGF-like_Ca-bd_dom"/>
</dbReference>
<dbReference type="Gene3D" id="2.10.25.10">
    <property type="entry name" value="Laminin"/>
    <property type="match status" value="2"/>
</dbReference>
<dbReference type="Gene3D" id="3.30.70.960">
    <property type="entry name" value="SEA domain"/>
    <property type="match status" value="1"/>
</dbReference>
<comment type="subcellular location">
    <subcellularLocation>
        <location evidence="1">Cell membrane</location>
    </subcellularLocation>
</comment>
<dbReference type="SMART" id="SM00181">
    <property type="entry name" value="EGF"/>
    <property type="match status" value="2"/>
</dbReference>
<evidence type="ECO:0000256" key="11">
    <source>
        <dbReference type="SAM" id="Phobius"/>
    </source>
</evidence>
<dbReference type="InterPro" id="IPR009030">
    <property type="entry name" value="Growth_fac_rcpt_cys_sf"/>
</dbReference>
<evidence type="ECO:0000256" key="6">
    <source>
        <dbReference type="ARBA" id="ARBA00023136"/>
    </source>
</evidence>
<evidence type="ECO:0000256" key="10">
    <source>
        <dbReference type="SAM" id="MobiDB-lite"/>
    </source>
</evidence>
<feature type="domain" description="EGF-like" evidence="14">
    <location>
        <begin position="142"/>
        <end position="182"/>
    </location>
</feature>
<keyword evidence="2" id="KW-1003">Cell membrane</keyword>
<feature type="transmembrane region" description="Helical" evidence="11">
    <location>
        <begin position="356"/>
        <end position="381"/>
    </location>
</feature>
<keyword evidence="4 12" id="KW-0732">Signal</keyword>
<dbReference type="PROSITE" id="PS50024">
    <property type="entry name" value="SEA"/>
    <property type="match status" value="1"/>
</dbReference>
<evidence type="ECO:0000256" key="12">
    <source>
        <dbReference type="SAM" id="SignalP"/>
    </source>
</evidence>
<dbReference type="InterPro" id="IPR036364">
    <property type="entry name" value="SEA_dom_sf"/>
</dbReference>
<dbReference type="SUPFAM" id="SSF82671">
    <property type="entry name" value="SEA domain"/>
    <property type="match status" value="1"/>
</dbReference>
<dbReference type="PANTHER" id="PTHR24037:SF10">
    <property type="entry name" value="MUCIN-13"/>
    <property type="match status" value="1"/>
</dbReference>
<dbReference type="Proteomes" id="UP000694383">
    <property type="component" value="Unplaced"/>
</dbReference>
<name>A0A8C7XIQ5_9TELE</name>
<feature type="domain" description="SEA" evidence="13">
    <location>
        <begin position="183"/>
        <end position="293"/>
    </location>
</feature>
<feature type="signal peptide" evidence="12">
    <location>
        <begin position="1"/>
        <end position="33"/>
    </location>
</feature>
<sequence>MMTDMGQRMSKLFSVLGVLWMAVALYGIDTADGQSTTDNPTETDTPTVPGTDTPTVPGTDTPTVPGTDTPTVPGTDTPTVPGTDTPAATGVTDATGETVPTRDPTATGETVPTRDPTATGETPGTGETSKPPLTDKTPSTAKPSPCDSNPCGGGSTCEARAETYICLCLPGESYSETVKVCQKAKVFPGEVSLSDLEFDPKMTDKTSDEFKRASDKIIAEMDKAFKSNADYIESIVVEIREKKTRMTLAEATVDLNFKSDSDVTADKVVDKLTDSCKNCAFVATDLCTRGSCDEGSTECKSTDGSFSCSCKEGYKKSDLSDRICLACPAGQKVDGSDCVNCKFGYSGFNCEEQWQLILVIVGTVLGALTLAFLIGLIVVSVKSPKIKSKKSKEPDVVKPYVSHFSTKAPLGGNSIKNDYTSQASVPAGVPRIPRATTTLDNRSNIEMVPSNSKQNLISSNRNSWLNEDQDGPYSYSRPTNSYAQARPQSNPYTQNQAHYNPYAQSQGHSNPYYKD</sequence>
<evidence type="ECO:0000259" key="14">
    <source>
        <dbReference type="PROSITE" id="PS50026"/>
    </source>
</evidence>
<keyword evidence="6 11" id="KW-0472">Membrane</keyword>
<evidence type="ECO:0000256" key="9">
    <source>
        <dbReference type="PROSITE-ProRule" id="PRU00076"/>
    </source>
</evidence>
<feature type="chain" id="PRO_5034377461" evidence="12">
    <location>
        <begin position="34"/>
        <end position="515"/>
    </location>
</feature>
<evidence type="ECO:0000256" key="1">
    <source>
        <dbReference type="ARBA" id="ARBA00004236"/>
    </source>
</evidence>
<protein>
    <submittedName>
        <fullName evidence="15">Mucin 13b, cell surface associated</fullName>
    </submittedName>
</protein>
<dbReference type="InterPro" id="IPR000742">
    <property type="entry name" value="EGF"/>
</dbReference>
<feature type="compositionally biased region" description="Low complexity" evidence="10">
    <location>
        <begin position="116"/>
        <end position="128"/>
    </location>
</feature>
<proteinExistence type="predicted"/>
<feature type="region of interest" description="Disordered" evidence="10">
    <location>
        <begin position="413"/>
        <end position="434"/>
    </location>
</feature>
<keyword evidence="5" id="KW-0677">Repeat</keyword>
<evidence type="ECO:0000256" key="3">
    <source>
        <dbReference type="ARBA" id="ARBA00022536"/>
    </source>
</evidence>
<keyword evidence="11" id="KW-1133">Transmembrane helix</keyword>
<evidence type="ECO:0000256" key="7">
    <source>
        <dbReference type="ARBA" id="ARBA00023157"/>
    </source>
</evidence>
<feature type="compositionally biased region" description="Low complexity" evidence="10">
    <location>
        <begin position="36"/>
        <end position="86"/>
    </location>
</feature>
<dbReference type="SMART" id="SM00179">
    <property type="entry name" value="EGF_CA"/>
    <property type="match status" value="2"/>
</dbReference>
<dbReference type="AlphaFoldDB" id="A0A8C7XIQ5"/>
<feature type="region of interest" description="Disordered" evidence="10">
    <location>
        <begin position="31"/>
        <end position="153"/>
    </location>
</feature>
<dbReference type="InterPro" id="IPR000082">
    <property type="entry name" value="SEA_dom"/>
</dbReference>
<comment type="caution">
    <text evidence="9">Lacks conserved residue(s) required for the propagation of feature annotation.</text>
</comment>
<keyword evidence="7" id="KW-1015">Disulfide bond</keyword>
<keyword evidence="3 9" id="KW-0245">EGF-like domain</keyword>
<organism evidence="15 16">
    <name type="scientific">Oryzias sinensis</name>
    <name type="common">Chinese medaka</name>
    <dbReference type="NCBI Taxonomy" id="183150"/>
    <lineage>
        <taxon>Eukaryota</taxon>
        <taxon>Metazoa</taxon>
        <taxon>Chordata</taxon>
        <taxon>Craniata</taxon>
        <taxon>Vertebrata</taxon>
        <taxon>Euteleostomi</taxon>
        <taxon>Actinopterygii</taxon>
        <taxon>Neopterygii</taxon>
        <taxon>Teleostei</taxon>
        <taxon>Neoteleostei</taxon>
        <taxon>Acanthomorphata</taxon>
        <taxon>Ovalentaria</taxon>
        <taxon>Atherinomorphae</taxon>
        <taxon>Beloniformes</taxon>
        <taxon>Adrianichthyidae</taxon>
        <taxon>Oryziinae</taxon>
        <taxon>Oryzias</taxon>
    </lineage>
</organism>
<evidence type="ECO:0000256" key="8">
    <source>
        <dbReference type="ARBA" id="ARBA00023180"/>
    </source>
</evidence>
<dbReference type="CDD" id="cd00053">
    <property type="entry name" value="EGF"/>
    <property type="match status" value="1"/>
</dbReference>
<evidence type="ECO:0000256" key="4">
    <source>
        <dbReference type="ARBA" id="ARBA00022729"/>
    </source>
</evidence>
<reference evidence="15" key="2">
    <citation type="submission" date="2025-09" db="UniProtKB">
        <authorList>
            <consortium name="Ensembl"/>
        </authorList>
    </citation>
    <scope>IDENTIFICATION</scope>
</reference>
<dbReference type="Pfam" id="PF01390">
    <property type="entry name" value="SEA"/>
    <property type="match status" value="1"/>
</dbReference>
<dbReference type="CDD" id="cd00054">
    <property type="entry name" value="EGF_CA"/>
    <property type="match status" value="1"/>
</dbReference>
<dbReference type="Ensembl" id="ENSOSIT00000015079.1">
    <property type="protein sequence ID" value="ENSOSIP00000014265.1"/>
    <property type="gene ID" value="ENSOSIG00000008100.1"/>
</dbReference>
<keyword evidence="16" id="KW-1185">Reference proteome</keyword>
<feature type="compositionally biased region" description="Polar residues" evidence="10">
    <location>
        <begin position="414"/>
        <end position="424"/>
    </location>
</feature>
<dbReference type="GO" id="GO:0005509">
    <property type="term" value="F:calcium ion binding"/>
    <property type="evidence" value="ECO:0007669"/>
    <property type="project" value="InterPro"/>
</dbReference>
<reference evidence="15" key="1">
    <citation type="submission" date="2025-08" db="UniProtKB">
        <authorList>
            <consortium name="Ensembl"/>
        </authorList>
    </citation>
    <scope>IDENTIFICATION</scope>
</reference>
<dbReference type="PANTHER" id="PTHR24037">
    <property type="entry name" value="HEART DEVELOPMENT PROTEIN WITH EGF-LIKE DOMAINS 1"/>
    <property type="match status" value="1"/>
</dbReference>
<feature type="compositionally biased region" description="Polar residues" evidence="10">
    <location>
        <begin position="476"/>
        <end position="509"/>
    </location>
</feature>
<keyword evidence="8" id="KW-0325">Glycoprotein</keyword>
<dbReference type="SUPFAM" id="SSF57184">
    <property type="entry name" value="Growth factor receptor domain"/>
    <property type="match status" value="1"/>
</dbReference>
<evidence type="ECO:0000313" key="15">
    <source>
        <dbReference type="Ensembl" id="ENSOSIP00000014265.1"/>
    </source>
</evidence>
<evidence type="ECO:0000259" key="13">
    <source>
        <dbReference type="PROSITE" id="PS50024"/>
    </source>
</evidence>